<dbReference type="CDD" id="cd00761">
    <property type="entry name" value="Glyco_tranf_GTA_type"/>
    <property type="match status" value="1"/>
</dbReference>
<feature type="domain" description="Glycosyltransferase 2-like" evidence="1">
    <location>
        <begin position="7"/>
        <end position="125"/>
    </location>
</feature>
<accession>A0A2J6WVQ2</accession>
<keyword evidence="2" id="KW-0808">Transferase</keyword>
<name>A0A2J6WVQ2_9CHLR</name>
<evidence type="ECO:0000259" key="1">
    <source>
        <dbReference type="Pfam" id="PF00535"/>
    </source>
</evidence>
<dbReference type="GO" id="GO:0016740">
    <property type="term" value="F:transferase activity"/>
    <property type="evidence" value="ECO:0007669"/>
    <property type="project" value="UniProtKB-KW"/>
</dbReference>
<dbReference type="EMBL" id="PNIQ01000962">
    <property type="protein sequence ID" value="PMP75010.1"/>
    <property type="molecule type" value="Genomic_DNA"/>
</dbReference>
<dbReference type="Proteomes" id="UP000243376">
    <property type="component" value="Unassembled WGS sequence"/>
</dbReference>
<dbReference type="AlphaFoldDB" id="A0A2J6WVQ2"/>
<reference evidence="2 3" key="1">
    <citation type="submission" date="2018-01" db="EMBL/GenBank/DDBJ databases">
        <title>Metagenomic assembled genomes from two thermal pools in the Uzon Caldera, Kamchatka, Russia.</title>
        <authorList>
            <person name="Wilkins L."/>
            <person name="Ettinger C."/>
        </authorList>
    </citation>
    <scope>NUCLEOTIDE SEQUENCE [LARGE SCALE GENOMIC DNA]</scope>
    <source>
        <strain evidence="2">ZAV-02</strain>
    </source>
</reference>
<dbReference type="InterPro" id="IPR001173">
    <property type="entry name" value="Glyco_trans_2-like"/>
</dbReference>
<dbReference type="PANTHER" id="PTHR43685">
    <property type="entry name" value="GLYCOSYLTRANSFERASE"/>
    <property type="match status" value="1"/>
</dbReference>
<dbReference type="SUPFAM" id="SSF53448">
    <property type="entry name" value="Nucleotide-diphospho-sugar transferases"/>
    <property type="match status" value="1"/>
</dbReference>
<evidence type="ECO:0000313" key="3">
    <source>
        <dbReference type="Proteomes" id="UP000243376"/>
    </source>
</evidence>
<dbReference type="Gene3D" id="3.90.550.10">
    <property type="entry name" value="Spore Coat Polysaccharide Biosynthesis Protein SpsA, Chain A"/>
    <property type="match status" value="1"/>
</dbReference>
<dbReference type="InterPro" id="IPR050834">
    <property type="entry name" value="Glycosyltransf_2"/>
</dbReference>
<dbReference type="Pfam" id="PF00535">
    <property type="entry name" value="Glycos_transf_2"/>
    <property type="match status" value="1"/>
</dbReference>
<comment type="caution">
    <text evidence="2">The sequence shown here is derived from an EMBL/GenBank/DDBJ whole genome shotgun (WGS) entry which is preliminary data.</text>
</comment>
<organism evidence="2 3">
    <name type="scientific">Chloroflexus aggregans</name>
    <dbReference type="NCBI Taxonomy" id="152260"/>
    <lineage>
        <taxon>Bacteria</taxon>
        <taxon>Bacillati</taxon>
        <taxon>Chloroflexota</taxon>
        <taxon>Chloroflexia</taxon>
        <taxon>Chloroflexales</taxon>
        <taxon>Chloroflexineae</taxon>
        <taxon>Chloroflexaceae</taxon>
        <taxon>Chloroflexus</taxon>
    </lineage>
</organism>
<dbReference type="PANTHER" id="PTHR43685:SF2">
    <property type="entry name" value="GLYCOSYLTRANSFERASE 2-LIKE DOMAIN-CONTAINING PROTEIN"/>
    <property type="match status" value="1"/>
</dbReference>
<evidence type="ECO:0000313" key="2">
    <source>
        <dbReference type="EMBL" id="PMP75010.1"/>
    </source>
</evidence>
<gene>
    <name evidence="2" type="ORF">C0184_14360</name>
</gene>
<dbReference type="InterPro" id="IPR029044">
    <property type="entry name" value="Nucleotide-diphossugar_trans"/>
</dbReference>
<sequence>MSLPTISAVICTRNRGERVVSAATSILRNDHPSFELIVVDQSTDTVTANALQRFQADPRLRYVASPTQGLGIARNIGLQLARSPFVAFTDDDCRVPSTWLQSIESELTREPRAAVVFCNVVPGPHDESAGFIPAYQRRQRAVVRTFWAKCRARGIGAGMAVRRDLVLAMGGFDESLGAGGRFPSAEDADLALRAIVHGWYVVETPATYVIHDGFRTWSEARELATRDWEGLGAAYIKPLKAGYWRAGIVLLYELLVPAFIEPLRPLLRLRRPRGLGRLIALIRGCVRGLAVPIDPEYLVYQRATRSAVVEQSL</sequence>
<proteinExistence type="predicted"/>
<protein>
    <submittedName>
        <fullName evidence="2">Glycosyl transferase</fullName>
    </submittedName>
</protein>